<dbReference type="RefSeq" id="WP_065400308.1">
    <property type="nucleotide sequence ID" value="NZ_CP119767.1"/>
</dbReference>
<comment type="caution">
    <text evidence="2">The sequence shown here is derived from an EMBL/GenBank/DDBJ whole genome shotgun (WGS) entry which is preliminary data.</text>
</comment>
<protein>
    <recommendedName>
        <fullName evidence="4">Lipoprotein</fullName>
    </recommendedName>
</protein>
<dbReference type="OrthoDB" id="1260941at2"/>
<gene>
    <name evidence="2" type="ORF">BBI00_18385</name>
</gene>
<keyword evidence="1" id="KW-0812">Transmembrane</keyword>
<keyword evidence="1" id="KW-1133">Transmembrane helix</keyword>
<feature type="transmembrane region" description="Helical" evidence="1">
    <location>
        <begin position="6"/>
        <end position="25"/>
    </location>
</feature>
<evidence type="ECO:0000313" key="2">
    <source>
        <dbReference type="EMBL" id="OCA71668.1"/>
    </source>
</evidence>
<dbReference type="Proteomes" id="UP000093432">
    <property type="component" value="Unassembled WGS sequence"/>
</dbReference>
<dbReference type="PROSITE" id="PS51257">
    <property type="entry name" value="PROKAR_LIPOPROTEIN"/>
    <property type="match status" value="1"/>
</dbReference>
<reference evidence="3" key="1">
    <citation type="submission" date="2016-07" db="EMBL/GenBank/DDBJ databases">
        <authorList>
            <person name="Florea S."/>
            <person name="Webb J.S."/>
            <person name="Jaromczyk J."/>
            <person name="Schardl C.L."/>
        </authorList>
    </citation>
    <scope>NUCLEOTIDE SEQUENCE [LARGE SCALE GENOMIC DNA]</scope>
    <source>
        <strain evidence="3">CC-VM-7</strain>
    </source>
</reference>
<evidence type="ECO:0000313" key="3">
    <source>
        <dbReference type="Proteomes" id="UP000093432"/>
    </source>
</evidence>
<evidence type="ECO:0000256" key="1">
    <source>
        <dbReference type="SAM" id="Phobius"/>
    </source>
</evidence>
<organism evidence="2 3">
    <name type="scientific">Chryseobacterium arthrosphaerae</name>
    <dbReference type="NCBI Taxonomy" id="651561"/>
    <lineage>
        <taxon>Bacteria</taxon>
        <taxon>Pseudomonadati</taxon>
        <taxon>Bacteroidota</taxon>
        <taxon>Flavobacteriia</taxon>
        <taxon>Flavobacteriales</taxon>
        <taxon>Weeksellaceae</taxon>
        <taxon>Chryseobacterium group</taxon>
        <taxon>Chryseobacterium</taxon>
    </lineage>
</organism>
<accession>A0A1B8ZJA5</accession>
<keyword evidence="1" id="KW-0472">Membrane</keyword>
<sequence>MKNNTFVKFVLILLFSIGLFSCNYYSEKDAKKYLPGKYLYTFPSGEASILKINSDFTFNNKVYSTDKKQVLYETNGTIEVDGRHITFNNFLLFTDHDESEMIFSKPLVGDSPNGYWEKPKNDKDVLEIVYNVYNFIFKKIE</sequence>
<evidence type="ECO:0008006" key="4">
    <source>
        <dbReference type="Google" id="ProtNLM"/>
    </source>
</evidence>
<name>A0A1B8ZJA5_9FLAO</name>
<dbReference type="EMBL" id="MAYG01000012">
    <property type="protein sequence ID" value="OCA71668.1"/>
    <property type="molecule type" value="Genomic_DNA"/>
</dbReference>
<proteinExistence type="predicted"/>
<dbReference type="STRING" id="651561.BBI00_18385"/>
<dbReference type="AlphaFoldDB" id="A0A1B8ZJA5"/>